<dbReference type="PROSITE" id="PS51482">
    <property type="entry name" value="DEGV"/>
    <property type="match status" value="1"/>
</dbReference>
<dbReference type="GO" id="GO:0008289">
    <property type="term" value="F:lipid binding"/>
    <property type="evidence" value="ECO:0007669"/>
    <property type="project" value="UniProtKB-KW"/>
</dbReference>
<dbReference type="Proteomes" id="UP000183028">
    <property type="component" value="Unassembled WGS sequence"/>
</dbReference>
<name>A0A1H6VQ07_9FIRM</name>
<accession>A0A1H6VQ07</accession>
<proteinExistence type="predicted"/>
<dbReference type="RefSeq" id="WP_074732447.1">
    <property type="nucleotide sequence ID" value="NZ_CADABK010000010.1"/>
</dbReference>
<dbReference type="SUPFAM" id="SSF82549">
    <property type="entry name" value="DAK1/DegV-like"/>
    <property type="match status" value="1"/>
</dbReference>
<dbReference type="InterPro" id="IPR043168">
    <property type="entry name" value="DegV_C"/>
</dbReference>
<sequence>MKIITDTSALYSPQEGQALGLEVLPLHVTINNETYTELVDMTADELIQKIEAGALPQSSQPSVGHTVEVLEHYQNEDCLVFTMSEGLSGTYASTVLAKNQLEHPEHIHIINTRTLCGPHRHLVDVALRLQKDGATTKEIIDTINDKIQYTKSFLIPTDFEFLKRGGRLSPLAAKLGGLLKITAVLELSDDGKKLDKYAIKKTESGALKTIIKCYKEMGVDEHAILYVTHAGALMKAKGYAEVLRNAFPQTEIVIHELTPVFVTHGGPGCIAIQMIKK</sequence>
<dbReference type="PANTHER" id="PTHR33434:SF2">
    <property type="entry name" value="FATTY ACID-BINDING PROTEIN TM_1468"/>
    <property type="match status" value="1"/>
</dbReference>
<keyword evidence="3" id="KW-1185">Reference proteome</keyword>
<dbReference type="STRING" id="322505.SAMN04487836_11640"/>
<evidence type="ECO:0000313" key="2">
    <source>
        <dbReference type="EMBL" id="SEJ02730.1"/>
    </source>
</evidence>
<reference evidence="3" key="1">
    <citation type="submission" date="2016-10" db="EMBL/GenBank/DDBJ databases">
        <authorList>
            <person name="Varghese N."/>
        </authorList>
    </citation>
    <scope>NUCLEOTIDE SEQUENCE [LARGE SCALE GENOMIC DNA]</scope>
    <source>
        <strain evidence="3">DSM 20406</strain>
    </source>
</reference>
<dbReference type="EMBL" id="FNYK01000046">
    <property type="protein sequence ID" value="SEJ02730.1"/>
    <property type="molecule type" value="Genomic_DNA"/>
</dbReference>
<dbReference type="OrthoDB" id="5429275at2"/>
<dbReference type="Pfam" id="PF02645">
    <property type="entry name" value="DegV"/>
    <property type="match status" value="1"/>
</dbReference>
<evidence type="ECO:0000313" key="3">
    <source>
        <dbReference type="Proteomes" id="UP000183028"/>
    </source>
</evidence>
<dbReference type="eggNOG" id="COG1307">
    <property type="taxonomic scope" value="Bacteria"/>
</dbReference>
<dbReference type="AlphaFoldDB" id="A0A1H6VQ07"/>
<dbReference type="InterPro" id="IPR050270">
    <property type="entry name" value="DegV_domain_contain"/>
</dbReference>
<dbReference type="PANTHER" id="PTHR33434">
    <property type="entry name" value="DEGV DOMAIN-CONTAINING PROTEIN DR_1986-RELATED"/>
    <property type="match status" value="1"/>
</dbReference>
<organism evidence="2 3">
    <name type="scientific">Sharpea azabuensis</name>
    <dbReference type="NCBI Taxonomy" id="322505"/>
    <lineage>
        <taxon>Bacteria</taxon>
        <taxon>Bacillati</taxon>
        <taxon>Bacillota</taxon>
        <taxon>Erysipelotrichia</taxon>
        <taxon>Erysipelotrichales</taxon>
        <taxon>Coprobacillaceae</taxon>
        <taxon>Sharpea</taxon>
    </lineage>
</organism>
<dbReference type="NCBIfam" id="TIGR00762">
    <property type="entry name" value="DegV"/>
    <property type="match status" value="1"/>
</dbReference>
<dbReference type="Gene3D" id="3.40.50.10170">
    <property type="match status" value="1"/>
</dbReference>
<gene>
    <name evidence="2" type="ORF">SAMN04487834_104610</name>
</gene>
<keyword evidence="1" id="KW-0446">Lipid-binding</keyword>
<evidence type="ECO:0000256" key="1">
    <source>
        <dbReference type="ARBA" id="ARBA00023121"/>
    </source>
</evidence>
<dbReference type="InterPro" id="IPR003797">
    <property type="entry name" value="DegV"/>
</dbReference>
<protein>
    <submittedName>
        <fullName evidence="2">EDD domain protein, DegV family</fullName>
    </submittedName>
</protein>
<dbReference type="Gene3D" id="3.30.1180.10">
    <property type="match status" value="1"/>
</dbReference>